<feature type="domain" description="Leucyl-tRNA synthetase editing" evidence="10">
    <location>
        <begin position="317"/>
        <end position="514"/>
    </location>
</feature>
<dbReference type="Pfam" id="PF09334">
    <property type="entry name" value="tRNA-synt_1g"/>
    <property type="match status" value="1"/>
</dbReference>
<accession>A0AAX4PLS1</accession>
<dbReference type="PANTHER" id="PTHR43740:SF2">
    <property type="entry name" value="LEUCINE--TRNA LIGASE, MITOCHONDRIAL"/>
    <property type="match status" value="1"/>
</dbReference>
<feature type="domain" description="Methionyl/Leucyl tRNA synthetase" evidence="9">
    <location>
        <begin position="136"/>
        <end position="268"/>
    </location>
</feature>
<dbReference type="EC" id="6.1.1.4" evidence="2"/>
<dbReference type="SUPFAM" id="SSF50677">
    <property type="entry name" value="ValRS/IleRS/LeuRS editing domain"/>
    <property type="match status" value="1"/>
</dbReference>
<dbReference type="CDD" id="cd00812">
    <property type="entry name" value="LeuRS_core"/>
    <property type="match status" value="1"/>
</dbReference>
<dbReference type="GO" id="GO:0002161">
    <property type="term" value="F:aminoacyl-tRNA deacylase activity"/>
    <property type="evidence" value="ECO:0007669"/>
    <property type="project" value="InterPro"/>
</dbReference>
<evidence type="ECO:0000259" key="9">
    <source>
        <dbReference type="Pfam" id="PF09334"/>
    </source>
</evidence>
<dbReference type="Gene3D" id="3.90.740.10">
    <property type="entry name" value="Valyl/Leucyl/Isoleucyl-tRNA synthetase, editing domain"/>
    <property type="match status" value="1"/>
</dbReference>
<evidence type="ECO:0000256" key="4">
    <source>
        <dbReference type="ARBA" id="ARBA00022741"/>
    </source>
</evidence>
<evidence type="ECO:0000256" key="5">
    <source>
        <dbReference type="ARBA" id="ARBA00022840"/>
    </source>
</evidence>
<dbReference type="EMBL" id="CP151518">
    <property type="protein sequence ID" value="WZN67077.1"/>
    <property type="molecule type" value="Genomic_DNA"/>
</dbReference>
<evidence type="ECO:0000313" key="12">
    <source>
        <dbReference type="Proteomes" id="UP001472866"/>
    </source>
</evidence>
<keyword evidence="3 8" id="KW-0436">Ligase</keyword>
<dbReference type="GO" id="GO:0006429">
    <property type="term" value="P:leucyl-tRNA aminoacylation"/>
    <property type="evidence" value="ECO:0007669"/>
    <property type="project" value="InterPro"/>
</dbReference>
<keyword evidence="7 8" id="KW-0030">Aminoacyl-tRNA synthetase</keyword>
<keyword evidence="4 8" id="KW-0547">Nucleotide-binding</keyword>
<evidence type="ECO:0000256" key="7">
    <source>
        <dbReference type="ARBA" id="ARBA00023146"/>
    </source>
</evidence>
<dbReference type="Gene3D" id="1.10.730.10">
    <property type="entry name" value="Isoleucyl-tRNA Synthetase, Domain 1"/>
    <property type="match status" value="1"/>
</dbReference>
<dbReference type="InterPro" id="IPR015413">
    <property type="entry name" value="Methionyl/Leucyl_tRNA_Synth"/>
</dbReference>
<evidence type="ECO:0000256" key="1">
    <source>
        <dbReference type="ARBA" id="ARBA00005594"/>
    </source>
</evidence>
<dbReference type="NCBIfam" id="TIGR00396">
    <property type="entry name" value="leuS_bact"/>
    <property type="match status" value="1"/>
</dbReference>
<dbReference type="InterPro" id="IPR025709">
    <property type="entry name" value="Leu_tRNA-synth_edit"/>
</dbReference>
<dbReference type="Pfam" id="PF13603">
    <property type="entry name" value="tRNA-synt_1_2"/>
    <property type="match status" value="1"/>
</dbReference>
<dbReference type="InterPro" id="IPR014729">
    <property type="entry name" value="Rossmann-like_a/b/a_fold"/>
</dbReference>
<reference evidence="11 12" key="1">
    <citation type="submission" date="2024-03" db="EMBL/GenBank/DDBJ databases">
        <title>Complete genome sequence of the green alga Chloropicon roscoffensis RCC1871.</title>
        <authorList>
            <person name="Lemieux C."/>
            <person name="Pombert J.-F."/>
            <person name="Otis C."/>
            <person name="Turmel M."/>
        </authorList>
    </citation>
    <scope>NUCLEOTIDE SEQUENCE [LARGE SCALE GENOMIC DNA]</scope>
    <source>
        <strain evidence="11 12">RCC1871</strain>
    </source>
</reference>
<dbReference type="AlphaFoldDB" id="A0AAX4PLS1"/>
<dbReference type="FunFam" id="3.40.50.620:FF:000056">
    <property type="entry name" value="Leucine--tRNA ligase"/>
    <property type="match status" value="1"/>
</dbReference>
<dbReference type="FunFam" id="3.40.50.620:FF:000077">
    <property type="entry name" value="Leucine--tRNA ligase"/>
    <property type="match status" value="1"/>
</dbReference>
<keyword evidence="12" id="KW-1185">Reference proteome</keyword>
<evidence type="ECO:0000256" key="2">
    <source>
        <dbReference type="ARBA" id="ARBA00013164"/>
    </source>
</evidence>
<protein>
    <recommendedName>
        <fullName evidence="2">leucine--tRNA ligase</fullName>
        <ecNumber evidence="2">6.1.1.4</ecNumber>
    </recommendedName>
</protein>
<gene>
    <name evidence="11" type="ORF">HKI87_18g86490</name>
</gene>
<dbReference type="InterPro" id="IPR009008">
    <property type="entry name" value="Val/Leu/Ile-tRNA-synth_edit"/>
</dbReference>
<comment type="similarity">
    <text evidence="1 8">Belongs to the class-I aminoacyl-tRNA synthetase family.</text>
</comment>
<dbReference type="Gene3D" id="3.40.50.620">
    <property type="entry name" value="HUPs"/>
    <property type="match status" value="2"/>
</dbReference>
<dbReference type="SUPFAM" id="SSF52374">
    <property type="entry name" value="Nucleotidylyl transferase"/>
    <property type="match status" value="1"/>
</dbReference>
<evidence type="ECO:0000313" key="11">
    <source>
        <dbReference type="EMBL" id="WZN67077.1"/>
    </source>
</evidence>
<dbReference type="GO" id="GO:0004823">
    <property type="term" value="F:leucine-tRNA ligase activity"/>
    <property type="evidence" value="ECO:0007669"/>
    <property type="project" value="UniProtKB-EC"/>
</dbReference>
<dbReference type="GO" id="GO:0005524">
    <property type="term" value="F:ATP binding"/>
    <property type="evidence" value="ECO:0007669"/>
    <property type="project" value="UniProtKB-KW"/>
</dbReference>
<dbReference type="PANTHER" id="PTHR43740">
    <property type="entry name" value="LEUCYL-TRNA SYNTHETASE"/>
    <property type="match status" value="1"/>
</dbReference>
<sequence length="779" mass="86406">MVPVGGMTQANMAAVGGVKKNLKNFTSSLRRAKNQANAHTKAAQPVFVAQSSCTAGLAWTLSSRIGIVSPAASVGKLRAISTTTPESETPSSSSRVLYPFSEIEKKWQQHWEENSTFAVSEDAHMSGKEKFYVLDMFPYPSGSGLHVGHPEGYTATDITARYKRMLGQQVMHPMGWDAFGLPAEQYAINTGTHPRDTTAANVGRFREQLKSLGFSFDWSREVSTTDPDYYKWTQWIFLKLFEKGLAYQAEVPVNWCPALGTVLANEEVIDGLSERGSHPVVRVPMKQWMLRITHYAERLLEDLEDLDWSDSIKEMQRNWIGKSEGAAIEFRVESDALGGGDGGHGAALEVFTTRPDTLFGATYCCLAPENALVAEITTSAQKEQVEAYVKEASKKSDLERTELQKTKSGVFTGAYAINPVSGRRIPVWVADYVLGSYGTGAVMAVPAHDQRDFEFALENNLPVEWVVQPSGGDFDGEGAFTGEGVAKNSAAAEGGLVLDGLPTSEAKEAVVGWLESQGRGRRQINYKLRDWLFARQRYWGEPFPIVYDRENPDVPIPLSPEDLPLTLPDVESYEPTGTGESPLAVVKDWVEFSKDGKDYVRETNTMPQWAGSCWYYLRFLDPKNQEALIDPEKEKYWMPVDLYVGGAEHAVLHLLYARFWHKVLYDVGVVTTKEPFGKLVSQGMILGEVEYTAYKDPETGRHVSIEGQKDLSSLEAVAIDASDVTKKGKGYVMKDDESVMVQARAHKMSKSRGNVINPTRSSRRTARTPCACTRCSWAR</sequence>
<evidence type="ECO:0000256" key="6">
    <source>
        <dbReference type="ARBA" id="ARBA00022917"/>
    </source>
</evidence>
<proteinExistence type="inferred from homology"/>
<evidence type="ECO:0000256" key="3">
    <source>
        <dbReference type="ARBA" id="ARBA00022598"/>
    </source>
</evidence>
<dbReference type="InterPro" id="IPR002302">
    <property type="entry name" value="Leu-tRNA-ligase"/>
</dbReference>
<dbReference type="GO" id="GO:0005829">
    <property type="term" value="C:cytosol"/>
    <property type="evidence" value="ECO:0007669"/>
    <property type="project" value="TreeGrafter"/>
</dbReference>
<dbReference type="FunFam" id="3.90.740.10:FF:000049">
    <property type="entry name" value="Os01g0120300 protein"/>
    <property type="match status" value="1"/>
</dbReference>
<organism evidence="11 12">
    <name type="scientific">Chloropicon roscoffensis</name>
    <dbReference type="NCBI Taxonomy" id="1461544"/>
    <lineage>
        <taxon>Eukaryota</taxon>
        <taxon>Viridiplantae</taxon>
        <taxon>Chlorophyta</taxon>
        <taxon>Chloropicophyceae</taxon>
        <taxon>Chloropicales</taxon>
        <taxon>Chloropicaceae</taxon>
        <taxon>Chloropicon</taxon>
    </lineage>
</organism>
<name>A0AAX4PLS1_9CHLO</name>
<evidence type="ECO:0000256" key="8">
    <source>
        <dbReference type="RuleBase" id="RU363039"/>
    </source>
</evidence>
<keyword evidence="5 8" id="KW-0067">ATP-binding</keyword>
<evidence type="ECO:0000259" key="10">
    <source>
        <dbReference type="Pfam" id="PF13603"/>
    </source>
</evidence>
<keyword evidence="6 8" id="KW-0648">Protein biosynthesis</keyword>
<dbReference type="Proteomes" id="UP001472866">
    <property type="component" value="Chromosome 18"/>
</dbReference>
<dbReference type="PRINTS" id="PR00985">
    <property type="entry name" value="TRNASYNTHLEU"/>
</dbReference>